<comment type="subcellular location">
    <subcellularLocation>
        <location evidence="1">Cytoplasm</location>
        <location evidence="1">Cytoskeleton</location>
        <location evidence="1">Cilium axoneme</location>
    </subcellularLocation>
</comment>
<comment type="caution">
    <text evidence="7">The sequence shown here is derived from an EMBL/GenBank/DDBJ whole genome shotgun (WGS) entry which is preliminary data.</text>
</comment>
<dbReference type="GO" id="GO:0001534">
    <property type="term" value="C:radial spoke"/>
    <property type="evidence" value="ECO:0007669"/>
    <property type="project" value="InterPro"/>
</dbReference>
<dbReference type="Pfam" id="PF04712">
    <property type="entry name" value="Radial_spoke"/>
    <property type="match status" value="2"/>
</dbReference>
<dbReference type="PANTHER" id="PTHR13159">
    <property type="entry name" value="RADIAL SPOKEHEAD-RELATED"/>
    <property type="match status" value="1"/>
</dbReference>
<gene>
    <name evidence="7" type="ORF">Ctob_006164</name>
</gene>
<keyword evidence="4" id="KW-0206">Cytoskeleton</keyword>
<evidence type="ECO:0000313" key="7">
    <source>
        <dbReference type="EMBL" id="KOO26084.1"/>
    </source>
</evidence>
<dbReference type="GO" id="GO:0035082">
    <property type="term" value="P:axoneme assembly"/>
    <property type="evidence" value="ECO:0007669"/>
    <property type="project" value="TreeGrafter"/>
</dbReference>
<dbReference type="CDD" id="cd22963">
    <property type="entry name" value="DD_CrRSP4-like"/>
    <property type="match status" value="1"/>
</dbReference>
<reference evidence="8" key="1">
    <citation type="journal article" date="2015" name="PLoS Genet.">
        <title>Genome Sequence and Transcriptome Analyses of Chrysochromulina tobin: Metabolic Tools for Enhanced Algal Fitness in the Prominent Order Prymnesiales (Haptophyceae).</title>
        <authorList>
            <person name="Hovde B.T."/>
            <person name="Deodato C.R."/>
            <person name="Hunsperger H.M."/>
            <person name="Ryken S.A."/>
            <person name="Yost W."/>
            <person name="Jha R.K."/>
            <person name="Patterson J."/>
            <person name="Monnat R.J. Jr."/>
            <person name="Barlow S.B."/>
            <person name="Starkenburg S.R."/>
            <person name="Cattolico R.A."/>
        </authorList>
    </citation>
    <scope>NUCLEOTIDE SEQUENCE</scope>
    <source>
        <strain evidence="8">CCMP291</strain>
    </source>
</reference>
<keyword evidence="8" id="KW-1185">Reference proteome</keyword>
<dbReference type="InterPro" id="IPR006802">
    <property type="entry name" value="Radial_spoke"/>
</dbReference>
<dbReference type="AlphaFoldDB" id="A0A0M0JHN0"/>
<dbReference type="GO" id="GO:0060294">
    <property type="term" value="P:cilium movement involved in cell motility"/>
    <property type="evidence" value="ECO:0007669"/>
    <property type="project" value="InterPro"/>
</dbReference>
<feature type="region of interest" description="Disordered" evidence="6">
    <location>
        <begin position="316"/>
        <end position="338"/>
    </location>
</feature>
<keyword evidence="2" id="KW-0963">Cytoplasm</keyword>
<evidence type="ECO:0000256" key="3">
    <source>
        <dbReference type="ARBA" id="ARBA00023069"/>
    </source>
</evidence>
<feature type="compositionally biased region" description="Pro residues" evidence="6">
    <location>
        <begin position="166"/>
        <end position="181"/>
    </location>
</feature>
<evidence type="ECO:0000256" key="5">
    <source>
        <dbReference type="ARBA" id="ARBA00023273"/>
    </source>
</evidence>
<feature type="region of interest" description="Disordered" evidence="6">
    <location>
        <begin position="162"/>
        <end position="186"/>
    </location>
</feature>
<evidence type="ECO:0000256" key="1">
    <source>
        <dbReference type="ARBA" id="ARBA00004430"/>
    </source>
</evidence>
<evidence type="ECO:0000256" key="4">
    <source>
        <dbReference type="ARBA" id="ARBA00023212"/>
    </source>
</evidence>
<name>A0A0M0JHN0_9EUKA</name>
<evidence type="ECO:0000313" key="8">
    <source>
        <dbReference type="Proteomes" id="UP000037460"/>
    </source>
</evidence>
<sequence>MPAVADAKAFLRKTNADGVSVYSHLTEVLATLLDQKPDNALDALEGVSLACKQKHYIPALAVVPQPPPELGSVSHGEHWHMANVAILTPPKAGEEPAEQGVVTDVLSERALFECAGVGLSELETYRVYAGLLALQQAKKLSQVRFFGKVLGTGADYYVAEAKYESPPDPPEGDPPPPPPGAPVEESGTGSNEFVYFVANDPAAAWTVLPDVTPHAIVSSRPIYKFLTGNLSAEVRAYPPFPGKENEYLRALIARIVHGTTLTAVNKFKMPEEYEPGAMPAQNEDEDYKPTPTAKLGDVKGWCTRYYGLLQIGRTVNPPPPEEELAEGEVSKLPKPEPELKPLSPIDASAWMVTTYTHGGPAVAVARSLKWPGAYNAYQLVGKKDTVAQVYVGFGLEALDAPFKMQPPPPFQHEPAELEEQLDTPLDEENAAFVKLAMAALAEEAAAMPDPAE</sequence>
<dbReference type="PANTHER" id="PTHR13159:SF0">
    <property type="entry name" value="RADIAL SPOKE HEAD 6 HOMOLOG A"/>
    <property type="match status" value="1"/>
</dbReference>
<keyword evidence="5" id="KW-0966">Cell projection</keyword>
<evidence type="ECO:0000256" key="2">
    <source>
        <dbReference type="ARBA" id="ARBA00022490"/>
    </source>
</evidence>
<accession>A0A0M0JHN0</accession>
<dbReference type="EMBL" id="JWZX01002893">
    <property type="protein sequence ID" value="KOO26084.1"/>
    <property type="molecule type" value="Genomic_DNA"/>
</dbReference>
<feature type="compositionally biased region" description="Basic and acidic residues" evidence="6">
    <location>
        <begin position="328"/>
        <end position="338"/>
    </location>
</feature>
<dbReference type="OrthoDB" id="272202at2759"/>
<evidence type="ECO:0000256" key="6">
    <source>
        <dbReference type="SAM" id="MobiDB-lite"/>
    </source>
</evidence>
<proteinExistence type="predicted"/>
<protein>
    <submittedName>
        <fullName evidence="7">Radial spokehead-l</fullName>
    </submittedName>
</protein>
<organism evidence="7 8">
    <name type="scientific">Chrysochromulina tobinii</name>
    <dbReference type="NCBI Taxonomy" id="1460289"/>
    <lineage>
        <taxon>Eukaryota</taxon>
        <taxon>Haptista</taxon>
        <taxon>Haptophyta</taxon>
        <taxon>Prymnesiophyceae</taxon>
        <taxon>Prymnesiales</taxon>
        <taxon>Chrysochromulinaceae</taxon>
        <taxon>Chrysochromulina</taxon>
    </lineage>
</organism>
<dbReference type="Proteomes" id="UP000037460">
    <property type="component" value="Unassembled WGS sequence"/>
</dbReference>
<keyword evidence="3" id="KW-0969">Cilium</keyword>